<dbReference type="CDD" id="cd00146">
    <property type="entry name" value="PKD"/>
    <property type="match status" value="1"/>
</dbReference>
<feature type="signal peptide" evidence="2">
    <location>
        <begin position="1"/>
        <end position="20"/>
    </location>
</feature>
<dbReference type="InterPro" id="IPR013783">
    <property type="entry name" value="Ig-like_fold"/>
</dbReference>
<dbReference type="Gene3D" id="2.60.40.3080">
    <property type="match status" value="1"/>
</dbReference>
<feature type="domain" description="PKD" evidence="3">
    <location>
        <begin position="288"/>
        <end position="332"/>
    </location>
</feature>
<evidence type="ECO:0000313" key="5">
    <source>
        <dbReference type="Proteomes" id="UP001230915"/>
    </source>
</evidence>
<evidence type="ECO:0000313" key="4">
    <source>
        <dbReference type="EMBL" id="MDQ7916334.1"/>
    </source>
</evidence>
<dbReference type="Proteomes" id="UP001230915">
    <property type="component" value="Unassembled WGS sequence"/>
</dbReference>
<dbReference type="NCBIfam" id="TIGR04183">
    <property type="entry name" value="Por_Secre_tail"/>
    <property type="match status" value="1"/>
</dbReference>
<dbReference type="SUPFAM" id="SSF49299">
    <property type="entry name" value="PKD domain"/>
    <property type="match status" value="1"/>
</dbReference>
<dbReference type="InterPro" id="IPR036514">
    <property type="entry name" value="SGNH_hydro_sf"/>
</dbReference>
<gene>
    <name evidence="4" type="ORF">RBU60_02005</name>
</gene>
<organism evidence="4 5">
    <name type="scientific">Mesonia profundi</name>
    <dbReference type="NCBI Taxonomy" id="3070998"/>
    <lineage>
        <taxon>Bacteria</taxon>
        <taxon>Pseudomonadati</taxon>
        <taxon>Bacteroidota</taxon>
        <taxon>Flavobacteriia</taxon>
        <taxon>Flavobacteriales</taxon>
        <taxon>Flavobacteriaceae</taxon>
        <taxon>Mesonia</taxon>
    </lineage>
</organism>
<evidence type="ECO:0000256" key="1">
    <source>
        <dbReference type="ARBA" id="ARBA00022729"/>
    </source>
</evidence>
<keyword evidence="1 2" id="KW-0732">Signal</keyword>
<dbReference type="Pfam" id="PF18911">
    <property type="entry name" value="PKD_4"/>
    <property type="match status" value="1"/>
</dbReference>
<comment type="caution">
    <text evidence="4">The sequence shown here is derived from an EMBL/GenBank/DDBJ whole genome shotgun (WGS) entry which is preliminary data.</text>
</comment>
<dbReference type="InterPro" id="IPR035986">
    <property type="entry name" value="PKD_dom_sf"/>
</dbReference>
<reference evidence="4 5" key="1">
    <citation type="submission" date="2023-08" db="EMBL/GenBank/DDBJ databases">
        <title>Mesonia sp. MT50, isolated from deep-sea sediment of the Mariana Trench.</title>
        <authorList>
            <person name="Fu H."/>
        </authorList>
    </citation>
    <scope>NUCLEOTIDE SEQUENCE [LARGE SCALE GENOMIC DNA]</scope>
    <source>
        <strain evidence="4 5">MT50</strain>
    </source>
</reference>
<evidence type="ECO:0000259" key="3">
    <source>
        <dbReference type="PROSITE" id="PS50093"/>
    </source>
</evidence>
<proteinExistence type="predicted"/>
<sequence>MKHFLLSALFVLLSIISVHSQTTKKVLFIGNSYTSVNNLPLLVEEMANNTDDILIRDANTPGGYRFMDHASNTNTLDKINTDDWDYVVLQAQSQETSLSETQMENEVYPYAASLSDAIRANNECSQPLFYMTWGRENGDASNCEYLPWVCTYEDMDDAIRDTYMYMTEDNDAEVTPAGAVWRYLRENHPFINLYSSDSSHPSLAGSYATACAFYTMIYKKDPSLITWDSSLPAADANTIRLATKTIVYDEITDWDFTINPALSDFTETINDTEVNFTNTSNDYDAVVWDFGDSNTSTNDSPVHNYTATGEYIVTLTTTKCGKSHTKTKSITIANLSLENVGMREVRLYPNPASTFISLKWKESYKQVKISIADLNGKKITHQTANASAEASIDISKLPQGMYFIKITTEAASYTSKFIKK</sequence>
<dbReference type="PROSITE" id="PS50093">
    <property type="entry name" value="PKD"/>
    <property type="match status" value="1"/>
</dbReference>
<dbReference type="InterPro" id="IPR026444">
    <property type="entry name" value="Secre_tail"/>
</dbReference>
<feature type="chain" id="PRO_5046314162" evidence="2">
    <location>
        <begin position="21"/>
        <end position="420"/>
    </location>
</feature>
<keyword evidence="5" id="KW-1185">Reference proteome</keyword>
<dbReference type="InterPro" id="IPR000601">
    <property type="entry name" value="PKD_dom"/>
</dbReference>
<dbReference type="Gene3D" id="2.60.40.10">
    <property type="entry name" value="Immunoglobulins"/>
    <property type="match status" value="1"/>
</dbReference>
<accession>A0ABU0ZY74</accession>
<dbReference type="Gene3D" id="3.40.50.1110">
    <property type="entry name" value="SGNH hydrolase"/>
    <property type="match status" value="1"/>
</dbReference>
<name>A0ABU0ZY74_9FLAO</name>
<dbReference type="EMBL" id="JAVHUL010000003">
    <property type="protein sequence ID" value="MDQ7916334.1"/>
    <property type="molecule type" value="Genomic_DNA"/>
</dbReference>
<dbReference type="Pfam" id="PF18962">
    <property type="entry name" value="Por_Secre_tail"/>
    <property type="match status" value="1"/>
</dbReference>
<evidence type="ECO:0000256" key="2">
    <source>
        <dbReference type="SAM" id="SignalP"/>
    </source>
</evidence>
<dbReference type="RefSeq" id="WP_308862954.1">
    <property type="nucleotide sequence ID" value="NZ_JAVHUL010000003.1"/>
</dbReference>
<protein>
    <submittedName>
        <fullName evidence="4">T9SS type A sorting domain-containing protein</fullName>
    </submittedName>
</protein>